<dbReference type="InterPro" id="IPR009386">
    <property type="entry name" value="ZapG-like"/>
</dbReference>
<gene>
    <name evidence="4" type="ORF">GCM10007157_07710</name>
</gene>
<organism evidence="4 5">
    <name type="scientific">Vreelandella hamiltonii</name>
    <dbReference type="NCBI Taxonomy" id="502829"/>
    <lineage>
        <taxon>Bacteria</taxon>
        <taxon>Pseudomonadati</taxon>
        <taxon>Pseudomonadota</taxon>
        <taxon>Gammaproteobacteria</taxon>
        <taxon>Oceanospirillales</taxon>
        <taxon>Halomonadaceae</taxon>
        <taxon>Vreelandella</taxon>
    </lineage>
</organism>
<feature type="compositionally biased region" description="Basic and acidic residues" evidence="2">
    <location>
        <begin position="152"/>
        <end position="161"/>
    </location>
</feature>
<comment type="caution">
    <text evidence="4">The sequence shown here is derived from an EMBL/GenBank/DDBJ whole genome shotgun (WGS) entry which is preliminary data.</text>
</comment>
<reference evidence="5" key="1">
    <citation type="journal article" date="2019" name="Int. J. Syst. Evol. Microbiol.">
        <title>The Global Catalogue of Microorganisms (GCM) 10K type strain sequencing project: providing services to taxonomists for standard genome sequencing and annotation.</title>
        <authorList>
            <consortium name="The Broad Institute Genomics Platform"/>
            <consortium name="The Broad Institute Genome Sequencing Center for Infectious Disease"/>
            <person name="Wu L."/>
            <person name="Ma J."/>
        </authorList>
    </citation>
    <scope>NUCLEOTIDE SEQUENCE [LARGE SCALE GENOMIC DNA]</scope>
    <source>
        <strain evidence="5">KCTC 22154</strain>
    </source>
</reference>
<dbReference type="EMBL" id="BMXN01000003">
    <property type="protein sequence ID" value="GGW21286.1"/>
    <property type="molecule type" value="Genomic_DNA"/>
</dbReference>
<dbReference type="Proteomes" id="UP000623776">
    <property type="component" value="Unassembled WGS sequence"/>
</dbReference>
<proteinExistence type="predicted"/>
<accession>A0A8H9I1M5</accession>
<evidence type="ECO:0008006" key="6">
    <source>
        <dbReference type="Google" id="ProtNLM"/>
    </source>
</evidence>
<keyword evidence="3" id="KW-0812">Transmembrane</keyword>
<feature type="region of interest" description="Disordered" evidence="2">
    <location>
        <begin position="135"/>
        <end position="170"/>
    </location>
</feature>
<evidence type="ECO:0000313" key="4">
    <source>
        <dbReference type="EMBL" id="GGW21286.1"/>
    </source>
</evidence>
<keyword evidence="1" id="KW-0175">Coiled coil</keyword>
<keyword evidence="3" id="KW-1133">Transmembrane helix</keyword>
<evidence type="ECO:0000313" key="5">
    <source>
        <dbReference type="Proteomes" id="UP000623776"/>
    </source>
</evidence>
<dbReference type="AlphaFoldDB" id="A0A8H9I1M5"/>
<evidence type="ECO:0000256" key="2">
    <source>
        <dbReference type="SAM" id="MobiDB-lite"/>
    </source>
</evidence>
<sequence>MQLCDRRRHAIDDMARIIIRENTVEASSPITFAVVGLIAGFLIGLACYRLFSKSERDTAALKQTLLEREHKIAELKKAMGSSLTGIQQRLDSIRQETNQIEAQIADEAAQWQLTSVKTSHHKAAATAENDADLAMPRDYAAGKNGTLSEGFGLKEHQKSDNDTLAQPPRY</sequence>
<keyword evidence="5" id="KW-1185">Reference proteome</keyword>
<evidence type="ECO:0000256" key="1">
    <source>
        <dbReference type="SAM" id="Coils"/>
    </source>
</evidence>
<dbReference type="RefSeq" id="WP_229800745.1">
    <property type="nucleotide sequence ID" value="NZ_BMXN01000003.1"/>
</dbReference>
<keyword evidence="3" id="KW-0472">Membrane</keyword>
<name>A0A8H9I1M5_9GAMM</name>
<dbReference type="Pfam" id="PF06295">
    <property type="entry name" value="ZapG-like"/>
    <property type="match status" value="1"/>
</dbReference>
<feature type="coiled-coil region" evidence="1">
    <location>
        <begin position="83"/>
        <end position="110"/>
    </location>
</feature>
<protein>
    <recommendedName>
        <fullName evidence="6">DUF1043 family protein</fullName>
    </recommendedName>
</protein>
<evidence type="ECO:0000256" key="3">
    <source>
        <dbReference type="SAM" id="Phobius"/>
    </source>
</evidence>
<feature type="transmembrane region" description="Helical" evidence="3">
    <location>
        <begin position="30"/>
        <end position="51"/>
    </location>
</feature>